<gene>
    <name evidence="1" type="ORF">AF332_17075</name>
</gene>
<reference evidence="2" key="1">
    <citation type="submission" date="2015-07" db="EMBL/GenBank/DDBJ databases">
        <title>Fjat-10036 dsm4.</title>
        <authorList>
            <person name="Liu B."/>
            <person name="Wang J."/>
            <person name="Zhu Y."/>
            <person name="Liu G."/>
            <person name="Chen Q."/>
            <person name="Chen Z."/>
            <person name="Lan J."/>
            <person name="Che J."/>
            <person name="Ge C."/>
            <person name="Shi H."/>
            <person name="Pan Z."/>
            <person name="Liu X."/>
        </authorList>
    </citation>
    <scope>NUCLEOTIDE SEQUENCE [LARGE SCALE GENOMIC DNA]</scope>
    <source>
        <strain evidence="2">DSM 4</strain>
    </source>
</reference>
<accession>A0A0M0GFY5</accession>
<comment type="caution">
    <text evidence="1">The sequence shown here is derived from an EMBL/GenBank/DDBJ whole genome shotgun (WGS) entry which is preliminary data.</text>
</comment>
<protein>
    <submittedName>
        <fullName evidence="1">Uncharacterized protein</fullName>
    </submittedName>
</protein>
<evidence type="ECO:0000313" key="2">
    <source>
        <dbReference type="Proteomes" id="UP000037109"/>
    </source>
</evidence>
<dbReference type="STRING" id="1459.AF332_17075"/>
<organism evidence="1 2">
    <name type="scientific">Sporosarcina globispora</name>
    <name type="common">Bacillus globisporus</name>
    <dbReference type="NCBI Taxonomy" id="1459"/>
    <lineage>
        <taxon>Bacteria</taxon>
        <taxon>Bacillati</taxon>
        <taxon>Bacillota</taxon>
        <taxon>Bacilli</taxon>
        <taxon>Bacillales</taxon>
        <taxon>Caryophanaceae</taxon>
        <taxon>Sporosarcina</taxon>
    </lineage>
</organism>
<keyword evidence="2" id="KW-1185">Reference proteome</keyword>
<dbReference type="SUPFAM" id="SSF53335">
    <property type="entry name" value="S-adenosyl-L-methionine-dependent methyltransferases"/>
    <property type="match status" value="1"/>
</dbReference>
<proteinExistence type="predicted"/>
<dbReference type="InterPro" id="IPR029063">
    <property type="entry name" value="SAM-dependent_MTases_sf"/>
</dbReference>
<sequence>MIYSDTQLLNRIPDNNQLNKDQNHIYLKETLDLTLSIVSNLRGKNILAINFCENFGSMLLSAGAKNVQGESFQSFELKDSSIQTDQQTWDVIIINYVFDMIPKLENSFDIIKKILRPGGYIILNTPYSSNTKDIFNKKFPPFYNKMPGNLFEIFFKQDFICAKEKKGFYGFVRRSDIKHYAAPKNKLYLDKYLSSLPKSNSHQESVQGTGRLMIGCVTENNPKYQRQTLNLVQSIRWFGGNSSKADIYVCIVERADDDFLKELKKFGVFVRIVKRFNQNHPQSNKLRFFELPEIDFYDIIMFLDCDTIIVQDPLNYIDGKNFQAEIAAGATVPHEVFKDLFDHYHLKMPDRSYTTALSRAPTIWYCNAGVLIFPKEILKSFFPVWRNYTEDLIKNKHLLKDYFQFCEQASLTLSFVKNPVSFKKLPMKMNFPLVGRSSLAIQQCDPVIIHYHHRSDESGLIHNVTKSPYARIRIQEFNNMLKKVSP</sequence>
<dbReference type="AlphaFoldDB" id="A0A0M0GFY5"/>
<dbReference type="RefSeq" id="WP_053435722.1">
    <property type="nucleotide sequence ID" value="NZ_LGUF01000007.1"/>
</dbReference>
<dbReference type="Gene3D" id="3.40.50.150">
    <property type="entry name" value="Vaccinia Virus protein VP39"/>
    <property type="match status" value="1"/>
</dbReference>
<dbReference type="Proteomes" id="UP000037109">
    <property type="component" value="Unassembled WGS sequence"/>
</dbReference>
<dbReference type="EMBL" id="LGUF01000007">
    <property type="protein sequence ID" value="KON88346.1"/>
    <property type="molecule type" value="Genomic_DNA"/>
</dbReference>
<dbReference type="Gene3D" id="3.90.550.10">
    <property type="entry name" value="Spore Coat Polysaccharide Biosynthesis Protein SpsA, Chain A"/>
    <property type="match status" value="1"/>
</dbReference>
<dbReference type="PATRIC" id="fig|1459.3.peg.3742"/>
<dbReference type="InterPro" id="IPR029044">
    <property type="entry name" value="Nucleotide-diphossugar_trans"/>
</dbReference>
<dbReference type="SUPFAM" id="SSF53448">
    <property type="entry name" value="Nucleotide-diphospho-sugar transferases"/>
    <property type="match status" value="1"/>
</dbReference>
<name>A0A0M0GFY5_SPOGL</name>
<evidence type="ECO:0000313" key="1">
    <source>
        <dbReference type="EMBL" id="KON88346.1"/>
    </source>
</evidence>